<sequence length="92" mass="10670">MSSSSLLLFEGKLDFPNPERLWNIITKYKVEKLLLNIDSTRLLMENEIDMSNVSARSLKVIFTVFTNQEDTVMASEWIKNTFPMAKHIAIVY</sequence>
<keyword evidence="1" id="KW-1185">Reference proteome</keyword>
<dbReference type="Gene3D" id="3.40.50.12780">
    <property type="entry name" value="N-terminal domain of ligase-like"/>
    <property type="match status" value="1"/>
</dbReference>
<proteinExistence type="predicted"/>
<dbReference type="AlphaFoldDB" id="A0A914PLE5"/>
<organism evidence="1 2">
    <name type="scientific">Panagrolaimus davidi</name>
    <dbReference type="NCBI Taxonomy" id="227884"/>
    <lineage>
        <taxon>Eukaryota</taxon>
        <taxon>Metazoa</taxon>
        <taxon>Ecdysozoa</taxon>
        <taxon>Nematoda</taxon>
        <taxon>Chromadorea</taxon>
        <taxon>Rhabditida</taxon>
        <taxon>Tylenchina</taxon>
        <taxon>Panagrolaimomorpha</taxon>
        <taxon>Panagrolaimoidea</taxon>
        <taxon>Panagrolaimidae</taxon>
        <taxon>Panagrolaimus</taxon>
    </lineage>
</organism>
<evidence type="ECO:0000313" key="1">
    <source>
        <dbReference type="Proteomes" id="UP000887578"/>
    </source>
</evidence>
<name>A0A914PLE5_9BILA</name>
<protein>
    <submittedName>
        <fullName evidence="2">Uncharacterized protein</fullName>
    </submittedName>
</protein>
<dbReference type="InterPro" id="IPR042099">
    <property type="entry name" value="ANL_N_sf"/>
</dbReference>
<dbReference type="Proteomes" id="UP000887578">
    <property type="component" value="Unplaced"/>
</dbReference>
<accession>A0A914PLE5</accession>
<dbReference type="WBParaSite" id="PDA_v2.g19283.t1">
    <property type="protein sequence ID" value="PDA_v2.g19283.t1"/>
    <property type="gene ID" value="PDA_v2.g19283"/>
</dbReference>
<reference evidence="2" key="1">
    <citation type="submission" date="2022-11" db="UniProtKB">
        <authorList>
            <consortium name="WormBaseParasite"/>
        </authorList>
    </citation>
    <scope>IDENTIFICATION</scope>
</reference>
<evidence type="ECO:0000313" key="2">
    <source>
        <dbReference type="WBParaSite" id="PDA_v2.g19283.t1"/>
    </source>
</evidence>